<dbReference type="Gene3D" id="3.30.1370.10">
    <property type="entry name" value="K Homology domain, type 1"/>
    <property type="match status" value="2"/>
</dbReference>
<dbReference type="SMART" id="SM00322">
    <property type="entry name" value="KH"/>
    <property type="match status" value="4"/>
</dbReference>
<keyword evidence="2" id="KW-0694">RNA-binding</keyword>
<dbReference type="OrthoDB" id="752362at2759"/>
<evidence type="ECO:0000313" key="5">
    <source>
        <dbReference type="EMBL" id="CAF0725404.1"/>
    </source>
</evidence>
<protein>
    <recommendedName>
        <fullName evidence="4">K Homology domain-containing protein</fullName>
    </recommendedName>
</protein>
<comment type="caution">
    <text evidence="6">The sequence shown here is derived from an EMBL/GenBank/DDBJ whole genome shotgun (WGS) entry which is preliminary data.</text>
</comment>
<dbReference type="EMBL" id="CAJNOK010000050">
    <property type="protein sequence ID" value="CAF0725404.1"/>
    <property type="molecule type" value="Genomic_DNA"/>
</dbReference>
<feature type="domain" description="K Homology" evidence="4">
    <location>
        <begin position="93"/>
        <end position="166"/>
    </location>
</feature>
<dbReference type="Proteomes" id="UP000681722">
    <property type="component" value="Unassembled WGS sequence"/>
</dbReference>
<dbReference type="SUPFAM" id="SSF54791">
    <property type="entry name" value="Eukaryotic type KH-domain (KH-domain type I)"/>
    <property type="match status" value="4"/>
</dbReference>
<dbReference type="PANTHER" id="PTHR10288">
    <property type="entry name" value="KH DOMAIN CONTAINING RNA BINDING PROTEIN"/>
    <property type="match status" value="1"/>
</dbReference>
<evidence type="ECO:0000256" key="2">
    <source>
        <dbReference type="PROSITE-ProRule" id="PRU00117"/>
    </source>
</evidence>
<dbReference type="Pfam" id="PF00013">
    <property type="entry name" value="KH_1"/>
    <property type="match status" value="4"/>
</dbReference>
<dbReference type="InterPro" id="IPR004088">
    <property type="entry name" value="KH_dom_type_1"/>
</dbReference>
<name>A0A813RF57_9BILA</name>
<dbReference type="AlphaFoldDB" id="A0A813RF57"/>
<dbReference type="InterPro" id="IPR036612">
    <property type="entry name" value="KH_dom_type_1_sf"/>
</dbReference>
<reference evidence="6" key="1">
    <citation type="submission" date="2021-02" db="EMBL/GenBank/DDBJ databases">
        <authorList>
            <person name="Nowell W R."/>
        </authorList>
    </citation>
    <scope>NUCLEOTIDE SEQUENCE</scope>
</reference>
<dbReference type="InterPro" id="IPR004087">
    <property type="entry name" value="KH_dom"/>
</dbReference>
<dbReference type="Proteomes" id="UP000677228">
    <property type="component" value="Unassembled WGS sequence"/>
</dbReference>
<dbReference type="CDD" id="cd22403">
    <property type="entry name" value="KH-I_IGF2BP_rpt4"/>
    <property type="match status" value="1"/>
</dbReference>
<dbReference type="CDD" id="cd22402">
    <property type="entry name" value="KH-I_IGF2BP_rpt3"/>
    <property type="match status" value="1"/>
</dbReference>
<organism evidence="6 9">
    <name type="scientific">Didymodactylos carnosus</name>
    <dbReference type="NCBI Taxonomy" id="1234261"/>
    <lineage>
        <taxon>Eukaryota</taxon>
        <taxon>Metazoa</taxon>
        <taxon>Spiralia</taxon>
        <taxon>Gnathifera</taxon>
        <taxon>Rotifera</taxon>
        <taxon>Eurotatoria</taxon>
        <taxon>Bdelloidea</taxon>
        <taxon>Philodinida</taxon>
        <taxon>Philodinidae</taxon>
        <taxon>Didymodactylos</taxon>
    </lineage>
</organism>
<dbReference type="EMBL" id="CAJNOQ010000276">
    <property type="protein sequence ID" value="CAF0781289.1"/>
    <property type="molecule type" value="Genomic_DNA"/>
</dbReference>
<evidence type="ECO:0000313" key="8">
    <source>
        <dbReference type="EMBL" id="CAF3564592.1"/>
    </source>
</evidence>
<feature type="domain" description="K Homology" evidence="4">
    <location>
        <begin position="284"/>
        <end position="359"/>
    </location>
</feature>
<evidence type="ECO:0000256" key="1">
    <source>
        <dbReference type="ARBA" id="ARBA00022737"/>
    </source>
</evidence>
<dbReference type="GO" id="GO:0003723">
    <property type="term" value="F:RNA binding"/>
    <property type="evidence" value="ECO:0007669"/>
    <property type="project" value="UniProtKB-UniRule"/>
</dbReference>
<dbReference type="Proteomes" id="UP000682733">
    <property type="component" value="Unassembled WGS sequence"/>
</dbReference>
<feature type="domain" description="K Homology" evidence="4">
    <location>
        <begin position="369"/>
        <end position="441"/>
    </location>
</feature>
<sequence>MAMSRPPNDYPLRILVPSECVGAIIGKGGAQIKQIKQQTHAKVDVNKTESNSNSTPNQERVIIIRGQQDHCVQACYEILKIMYDDAQIKNRSTEIVLKIIAHNNYIGRIIGKGGNIINNIKKDTDCIVTVSSVSDVTPYNCERIITIKGELDNEIKALEIIYSKLCMAHDNDYTKPWSNSARGQPQLMMMGSPHHPSNIVLQAAQLPLPPTVAHQQQMLSTNFTNSMVSKLNQQSNFLNPYYPSPLYQPPGGLYMFPSMNLSGNNGTYGNMANSNYPQMSNPVINETVNLYVPNTVVGAIIGTKGLFIKSIIKYSNASVKIAPISPDEDQNKVIDRQVTITGTPEAQWKAQYYIYDKIRQEGYAGNDDVKLRAEIFVPTSIIGRLIGKGGQNVRELQRQTGSVIKLPDDSQQTAANEVPVKIIGPFQASQFAQRRIQSLVQMSVNRSESSSSLTNTNVTNLNNDVSHTNNDNTNDNDSSTIDNNHVLTSSMNDITLENNLHNTVETEQNQDNETSTS</sequence>
<feature type="domain" description="K Homology" evidence="4">
    <location>
        <begin position="8"/>
        <end position="83"/>
    </location>
</feature>
<evidence type="ECO:0000259" key="4">
    <source>
        <dbReference type="SMART" id="SM00322"/>
    </source>
</evidence>
<dbReference type="PROSITE" id="PS50084">
    <property type="entry name" value="KH_TYPE_1"/>
    <property type="match status" value="4"/>
</dbReference>
<evidence type="ECO:0000313" key="9">
    <source>
        <dbReference type="Proteomes" id="UP000663829"/>
    </source>
</evidence>
<feature type="region of interest" description="Disordered" evidence="3">
    <location>
        <begin position="446"/>
        <end position="485"/>
    </location>
</feature>
<proteinExistence type="predicted"/>
<evidence type="ECO:0000313" key="7">
    <source>
        <dbReference type="EMBL" id="CAF3498641.1"/>
    </source>
</evidence>
<dbReference type="Gene3D" id="3.30.310.210">
    <property type="match status" value="1"/>
</dbReference>
<evidence type="ECO:0000313" key="6">
    <source>
        <dbReference type="EMBL" id="CAF0781289.1"/>
    </source>
</evidence>
<dbReference type="EMBL" id="CAJOBA010000050">
    <property type="protein sequence ID" value="CAF3498641.1"/>
    <property type="molecule type" value="Genomic_DNA"/>
</dbReference>
<dbReference type="EMBL" id="CAJOBC010000276">
    <property type="protein sequence ID" value="CAF3564592.1"/>
    <property type="molecule type" value="Genomic_DNA"/>
</dbReference>
<dbReference type="Proteomes" id="UP000663829">
    <property type="component" value="Unassembled WGS sequence"/>
</dbReference>
<feature type="compositionally biased region" description="Low complexity" evidence="3">
    <location>
        <begin position="446"/>
        <end position="484"/>
    </location>
</feature>
<gene>
    <name evidence="6" type="ORF">GPM918_LOCUS2483</name>
    <name evidence="5" type="ORF">OVA965_LOCUS387</name>
    <name evidence="8" type="ORF">SRO942_LOCUS2483</name>
    <name evidence="7" type="ORF">TMI583_LOCUS387</name>
</gene>
<keyword evidence="9" id="KW-1185">Reference proteome</keyword>
<accession>A0A813RF57</accession>
<keyword evidence="1" id="KW-0677">Repeat</keyword>
<evidence type="ECO:0000256" key="3">
    <source>
        <dbReference type="SAM" id="MobiDB-lite"/>
    </source>
</evidence>